<dbReference type="SMART" id="SM00739">
    <property type="entry name" value="KOW"/>
    <property type="match status" value="1"/>
</dbReference>
<feature type="region of interest" description="Disordered" evidence="4">
    <location>
        <begin position="1"/>
        <end position="43"/>
    </location>
</feature>
<dbReference type="PANTHER" id="PTHR30265">
    <property type="entry name" value="RHO-INTERACTING TRANSCRIPTION TERMINATION FACTOR NUSG"/>
    <property type="match status" value="1"/>
</dbReference>
<evidence type="ECO:0000313" key="7">
    <source>
        <dbReference type="Proteomes" id="UP000061432"/>
    </source>
</evidence>
<dbReference type="GO" id="GO:0031564">
    <property type="term" value="P:transcription antitermination"/>
    <property type="evidence" value="ECO:0007669"/>
    <property type="project" value="UniProtKB-KW"/>
</dbReference>
<dbReference type="GO" id="GO:0032784">
    <property type="term" value="P:regulation of DNA-templated transcription elongation"/>
    <property type="evidence" value="ECO:0007669"/>
    <property type="project" value="InterPro"/>
</dbReference>
<dbReference type="InterPro" id="IPR005824">
    <property type="entry name" value="KOW"/>
</dbReference>
<evidence type="ECO:0000256" key="1">
    <source>
        <dbReference type="ARBA" id="ARBA00022814"/>
    </source>
</evidence>
<dbReference type="InterPro" id="IPR043425">
    <property type="entry name" value="NusG-like"/>
</dbReference>
<dbReference type="AlphaFoldDB" id="A0A1Y0ZC07"/>
<dbReference type="EMBL" id="AP014704">
    <property type="protein sequence ID" value="BAR47092.1"/>
    <property type="molecule type" value="Genomic_DNA"/>
</dbReference>
<dbReference type="Gene3D" id="2.30.30.30">
    <property type="match status" value="1"/>
</dbReference>
<accession>A0A1Y0ZC07</accession>
<feature type="region of interest" description="Disordered" evidence="4">
    <location>
        <begin position="62"/>
        <end position="169"/>
    </location>
</feature>
<dbReference type="STRING" id="270351.Maq22A_c27930"/>
<organism evidence="6 7">
    <name type="scientific">Methylobacterium aquaticum</name>
    <dbReference type="NCBI Taxonomy" id="270351"/>
    <lineage>
        <taxon>Bacteria</taxon>
        <taxon>Pseudomonadati</taxon>
        <taxon>Pseudomonadota</taxon>
        <taxon>Alphaproteobacteria</taxon>
        <taxon>Hyphomicrobiales</taxon>
        <taxon>Methylobacteriaceae</taxon>
        <taxon>Methylobacterium</taxon>
    </lineage>
</organism>
<feature type="compositionally biased region" description="Basic residues" evidence="4">
    <location>
        <begin position="1"/>
        <end position="10"/>
    </location>
</feature>
<dbReference type="CDD" id="cd06091">
    <property type="entry name" value="KOW_NusG"/>
    <property type="match status" value="1"/>
</dbReference>
<proteinExistence type="predicted"/>
<evidence type="ECO:0000256" key="4">
    <source>
        <dbReference type="SAM" id="MobiDB-lite"/>
    </source>
</evidence>
<reference evidence="7" key="2">
    <citation type="submission" date="2015-01" db="EMBL/GenBank/DDBJ databases">
        <title>Complete genome sequence of Methylobacterium aquaticum strain 22A.</title>
        <authorList>
            <person name="Tani A."/>
            <person name="Ogura Y."/>
            <person name="Hayashi T."/>
        </authorList>
    </citation>
    <scope>NUCLEOTIDE SEQUENCE [LARGE SCALE GENOMIC DNA]</scope>
    <source>
        <strain evidence="7">MA-22A</strain>
    </source>
</reference>
<sequence>MGQHHARRNRALAELSDRRPRERPRRFHGSSLPGRRRSGRKTVDARRRRWILLHRPQRARVHLDRGHRHDPGLRWPGTPRVRRGGRGMTETEKRRRRRDKARRERSKATAEAARKSLQAQGEAARQSPDADSSHEDGHRTAFMGSDATGVAKPEERASKAPSKPKSGFAVDRGRRWHVVTARPRWATQAVKDLAKQGIPAMLTHETVELVGRGGRFVQQRQVMRRTMFVGLAPSETLADVEAASFGVRWIERDHDHRPLTVPPGELQDFADSLAHTADEVASAAPFAPGDQVVVAVGPFASFTGVVEEVDDVAKFLSVAVSIFGRSTPVRLEYSQVRKA</sequence>
<dbReference type="PRINTS" id="PR00338">
    <property type="entry name" value="NUSGTNSCPFCT"/>
</dbReference>
<dbReference type="KEGG" id="maqu:Maq22A_c27930"/>
<dbReference type="InterPro" id="IPR008991">
    <property type="entry name" value="Translation_prot_SH3-like_sf"/>
</dbReference>
<dbReference type="InterPro" id="IPR001062">
    <property type="entry name" value="Transcrpt_antiterm_NusG"/>
</dbReference>
<evidence type="ECO:0000256" key="2">
    <source>
        <dbReference type="ARBA" id="ARBA00023015"/>
    </source>
</evidence>
<dbReference type="PROSITE" id="PS01014">
    <property type="entry name" value="NUSG"/>
    <property type="match status" value="1"/>
</dbReference>
<dbReference type="SUPFAM" id="SSF50104">
    <property type="entry name" value="Translation proteins SH3-like domain"/>
    <property type="match status" value="1"/>
</dbReference>
<dbReference type="InterPro" id="IPR015869">
    <property type="entry name" value="Transcrpt_antiterm_NusG_bac_CS"/>
</dbReference>
<reference evidence="6 7" key="1">
    <citation type="journal article" date="2015" name="Genome Announc.">
        <title>Complete Genome Sequence of Methylobacterium aquaticum Strain 22A, Isolated from Racomitrium japonicum Moss.</title>
        <authorList>
            <person name="Tani A."/>
            <person name="Ogura Y."/>
            <person name="Hayashi T."/>
            <person name="Kimbara K."/>
        </authorList>
    </citation>
    <scope>NUCLEOTIDE SEQUENCE [LARGE SCALE GENOMIC DNA]</scope>
    <source>
        <strain evidence="6 7">MA-22A</strain>
    </source>
</reference>
<keyword evidence="1" id="KW-0889">Transcription antitermination</keyword>
<keyword evidence="3" id="KW-0804">Transcription</keyword>
<evidence type="ECO:0000259" key="5">
    <source>
        <dbReference type="SMART" id="SM00739"/>
    </source>
</evidence>
<dbReference type="InterPro" id="IPR014722">
    <property type="entry name" value="Rib_uL2_dom2"/>
</dbReference>
<dbReference type="Proteomes" id="UP000061432">
    <property type="component" value="Chromosome"/>
</dbReference>
<keyword evidence="2" id="KW-0805">Transcription regulation</keyword>
<evidence type="ECO:0000313" key="6">
    <source>
        <dbReference type="EMBL" id="BAR47092.1"/>
    </source>
</evidence>
<feature type="compositionally biased region" description="Basic residues" evidence="4">
    <location>
        <begin position="94"/>
        <end position="105"/>
    </location>
</feature>
<feature type="domain" description="KOW" evidence="5">
    <location>
        <begin position="285"/>
        <end position="312"/>
    </location>
</feature>
<protein>
    <submittedName>
        <fullName evidence="6">Transcription antiterminator</fullName>
    </submittedName>
</protein>
<feature type="compositionally biased region" description="Basic residues" evidence="4">
    <location>
        <begin position="21"/>
        <end position="43"/>
    </location>
</feature>
<feature type="compositionally biased region" description="Basic and acidic residues" evidence="4">
    <location>
        <begin position="62"/>
        <end position="72"/>
    </location>
</feature>
<dbReference type="PANTHER" id="PTHR30265:SF4">
    <property type="entry name" value="KOW MOTIF FAMILY PROTEIN, EXPRESSED"/>
    <property type="match status" value="1"/>
</dbReference>
<name>A0A1Y0ZC07_9HYPH</name>
<evidence type="ECO:0000256" key="3">
    <source>
        <dbReference type="ARBA" id="ARBA00023163"/>
    </source>
</evidence>
<gene>
    <name evidence="6" type="primary">nusG</name>
    <name evidence="6" type="ORF">Maq22A_c27930</name>
</gene>